<evidence type="ECO:0000313" key="2">
    <source>
        <dbReference type="Proteomes" id="UP001153269"/>
    </source>
</evidence>
<dbReference type="EMBL" id="CADEAL010003223">
    <property type="protein sequence ID" value="CAB1443869.1"/>
    <property type="molecule type" value="Genomic_DNA"/>
</dbReference>
<dbReference type="AlphaFoldDB" id="A0A9N7V1S6"/>
<reference evidence="1" key="1">
    <citation type="submission" date="2020-03" db="EMBL/GenBank/DDBJ databases">
        <authorList>
            <person name="Weist P."/>
        </authorList>
    </citation>
    <scope>NUCLEOTIDE SEQUENCE</scope>
</reference>
<evidence type="ECO:0000313" key="1">
    <source>
        <dbReference type="EMBL" id="CAB1443869.1"/>
    </source>
</evidence>
<keyword evidence="2" id="KW-1185">Reference proteome</keyword>
<gene>
    <name evidence="1" type="ORF">PLEPLA_LOCUS31585</name>
</gene>
<organism evidence="1 2">
    <name type="scientific">Pleuronectes platessa</name>
    <name type="common">European plaice</name>
    <dbReference type="NCBI Taxonomy" id="8262"/>
    <lineage>
        <taxon>Eukaryota</taxon>
        <taxon>Metazoa</taxon>
        <taxon>Chordata</taxon>
        <taxon>Craniata</taxon>
        <taxon>Vertebrata</taxon>
        <taxon>Euteleostomi</taxon>
        <taxon>Actinopterygii</taxon>
        <taxon>Neopterygii</taxon>
        <taxon>Teleostei</taxon>
        <taxon>Neoteleostei</taxon>
        <taxon>Acanthomorphata</taxon>
        <taxon>Carangaria</taxon>
        <taxon>Pleuronectiformes</taxon>
        <taxon>Pleuronectoidei</taxon>
        <taxon>Pleuronectidae</taxon>
        <taxon>Pleuronectes</taxon>
    </lineage>
</organism>
<protein>
    <submittedName>
        <fullName evidence="1">Uncharacterized protein</fullName>
    </submittedName>
</protein>
<comment type="caution">
    <text evidence="1">The sequence shown here is derived from an EMBL/GenBank/DDBJ whole genome shotgun (WGS) entry which is preliminary data.</text>
</comment>
<accession>A0A9N7V1S6</accession>
<dbReference type="Proteomes" id="UP001153269">
    <property type="component" value="Unassembled WGS sequence"/>
</dbReference>
<sequence>MGVMNDGERKKSDRSAKQFMLNLPALLAHLNSAGRPALRGNERIMAHSDNATAPADTKGSPCPLPLSLCSTATLQTVKAAEPNEGDKLIFRENDNDRKVVLQLEKKLFNYVNQDVFRENNGTSVSHPCAS</sequence>
<proteinExistence type="predicted"/>
<name>A0A9N7V1S6_PLEPL</name>